<evidence type="ECO:0000256" key="1">
    <source>
        <dbReference type="ARBA" id="ARBA00023015"/>
    </source>
</evidence>
<dbReference type="PROSITE" id="PS01124">
    <property type="entry name" value="HTH_ARAC_FAMILY_2"/>
    <property type="match status" value="1"/>
</dbReference>
<keyword evidence="3" id="KW-0804">Transcription</keyword>
<dbReference type="InterPro" id="IPR009057">
    <property type="entry name" value="Homeodomain-like_sf"/>
</dbReference>
<accession>A0A9W6INI4</accession>
<dbReference type="EMBL" id="BSFE01000012">
    <property type="protein sequence ID" value="GLK53612.1"/>
    <property type="molecule type" value="Genomic_DNA"/>
</dbReference>
<evidence type="ECO:0000256" key="3">
    <source>
        <dbReference type="ARBA" id="ARBA00023163"/>
    </source>
</evidence>
<dbReference type="Gene3D" id="3.20.80.10">
    <property type="entry name" value="Regulatory factor, effector binding domain"/>
    <property type="match status" value="1"/>
</dbReference>
<gene>
    <name evidence="6" type="ORF">GCM10017621_31200</name>
</gene>
<dbReference type="InterPro" id="IPR011256">
    <property type="entry name" value="Reg_factor_effector_dom_sf"/>
</dbReference>
<dbReference type="SUPFAM" id="SSF46689">
    <property type="entry name" value="Homeodomain-like"/>
    <property type="match status" value="2"/>
</dbReference>
<dbReference type="Pfam" id="PF06445">
    <property type="entry name" value="GyrI-like"/>
    <property type="match status" value="1"/>
</dbReference>
<dbReference type="Pfam" id="PF12833">
    <property type="entry name" value="HTH_18"/>
    <property type="match status" value="1"/>
</dbReference>
<sequence>METAQQHVQAAMDYIEAHLDTPLPLDRVAAAAGLTRYHLHRLFQAHYGEGLKAYIRKRRLTWAAARLRGSDVRILDLALDCGFESQAAFTRAFKALYGTAPGRYRARPARRYQSGLRPPTPPGLAQRRRILRDPPQLVEWAQPLQLAGRGIGVAFEDQAAVEALWMSVLAADPPAPGDTLFGVTLADHPAIADTPDRCLVYLAARPREAGSEAGGTGTGEGEAGEGAPEEGGIALEIPAGAYAVFVHDGPLETLLDTVNYAWASWLPRSGWVKSERPDFERFRADAVLGGPVRVELWVSVERADRAGDDGGTGQGERAAENEPPRAG</sequence>
<reference evidence="6" key="1">
    <citation type="journal article" date="2014" name="Int. J. Syst. Evol. Microbiol.">
        <title>Complete genome sequence of Corynebacterium casei LMG S-19264T (=DSM 44701T), isolated from a smear-ripened cheese.</title>
        <authorList>
            <consortium name="US DOE Joint Genome Institute (JGI-PGF)"/>
            <person name="Walter F."/>
            <person name="Albersmeier A."/>
            <person name="Kalinowski J."/>
            <person name="Ruckert C."/>
        </authorList>
    </citation>
    <scope>NUCLEOTIDE SEQUENCE</scope>
    <source>
        <strain evidence="6">VKM B-1513</strain>
    </source>
</reference>
<protein>
    <submittedName>
        <fullName evidence="6">Transcriptional regulator</fullName>
    </submittedName>
</protein>
<dbReference type="InterPro" id="IPR010499">
    <property type="entry name" value="AraC_E-bd"/>
</dbReference>
<evidence type="ECO:0000259" key="5">
    <source>
        <dbReference type="PROSITE" id="PS01124"/>
    </source>
</evidence>
<evidence type="ECO:0000256" key="4">
    <source>
        <dbReference type="SAM" id="MobiDB-lite"/>
    </source>
</evidence>
<dbReference type="Gene3D" id="1.10.10.60">
    <property type="entry name" value="Homeodomain-like"/>
    <property type="match status" value="2"/>
</dbReference>
<name>A0A9W6INI4_9PROT</name>
<dbReference type="PRINTS" id="PR00032">
    <property type="entry name" value="HTHARAC"/>
</dbReference>
<dbReference type="InterPro" id="IPR029442">
    <property type="entry name" value="GyrI-like"/>
</dbReference>
<organism evidence="6 7">
    <name type="scientific">Maricaulis virginensis</name>
    <dbReference type="NCBI Taxonomy" id="144022"/>
    <lineage>
        <taxon>Bacteria</taxon>
        <taxon>Pseudomonadati</taxon>
        <taxon>Pseudomonadota</taxon>
        <taxon>Alphaproteobacteria</taxon>
        <taxon>Maricaulales</taxon>
        <taxon>Maricaulaceae</taxon>
        <taxon>Maricaulis</taxon>
    </lineage>
</organism>
<dbReference type="InterPro" id="IPR050959">
    <property type="entry name" value="MarA-like"/>
</dbReference>
<dbReference type="GO" id="GO:0003700">
    <property type="term" value="F:DNA-binding transcription factor activity"/>
    <property type="evidence" value="ECO:0007669"/>
    <property type="project" value="InterPro"/>
</dbReference>
<feature type="domain" description="HTH araC/xylS-type" evidence="5">
    <location>
        <begin position="9"/>
        <end position="107"/>
    </location>
</feature>
<dbReference type="PANTHER" id="PTHR47504:SF5">
    <property type="entry name" value="RIGHT ORIGIN-BINDING PROTEIN"/>
    <property type="match status" value="1"/>
</dbReference>
<dbReference type="SMART" id="SM00871">
    <property type="entry name" value="AraC_E_bind"/>
    <property type="match status" value="1"/>
</dbReference>
<dbReference type="PROSITE" id="PS00041">
    <property type="entry name" value="HTH_ARAC_FAMILY_1"/>
    <property type="match status" value="1"/>
</dbReference>
<dbReference type="InterPro" id="IPR018062">
    <property type="entry name" value="HTH_AraC-typ_CS"/>
</dbReference>
<comment type="caution">
    <text evidence="6">The sequence shown here is derived from an EMBL/GenBank/DDBJ whole genome shotgun (WGS) entry which is preliminary data.</text>
</comment>
<feature type="region of interest" description="Disordered" evidence="4">
    <location>
        <begin position="303"/>
        <end position="327"/>
    </location>
</feature>
<evidence type="ECO:0000256" key="2">
    <source>
        <dbReference type="ARBA" id="ARBA00023125"/>
    </source>
</evidence>
<keyword evidence="1" id="KW-0805">Transcription regulation</keyword>
<dbReference type="GO" id="GO:0043565">
    <property type="term" value="F:sequence-specific DNA binding"/>
    <property type="evidence" value="ECO:0007669"/>
    <property type="project" value="InterPro"/>
</dbReference>
<proteinExistence type="predicted"/>
<feature type="compositionally biased region" description="Gly residues" evidence="4">
    <location>
        <begin position="212"/>
        <end position="221"/>
    </location>
</feature>
<dbReference type="InterPro" id="IPR018060">
    <property type="entry name" value="HTH_AraC"/>
</dbReference>
<reference evidence="6" key="2">
    <citation type="submission" date="2023-01" db="EMBL/GenBank/DDBJ databases">
        <authorList>
            <person name="Sun Q."/>
            <person name="Evtushenko L."/>
        </authorList>
    </citation>
    <scope>NUCLEOTIDE SEQUENCE</scope>
    <source>
        <strain evidence="6">VKM B-1513</strain>
    </source>
</reference>
<dbReference type="InterPro" id="IPR020449">
    <property type="entry name" value="Tscrpt_reg_AraC-type_HTH"/>
</dbReference>
<feature type="region of interest" description="Disordered" evidence="4">
    <location>
        <begin position="209"/>
        <end position="230"/>
    </location>
</feature>
<dbReference type="AlphaFoldDB" id="A0A9W6INI4"/>
<dbReference type="PANTHER" id="PTHR47504">
    <property type="entry name" value="RIGHT ORIGIN-BINDING PROTEIN"/>
    <property type="match status" value="1"/>
</dbReference>
<dbReference type="SMART" id="SM00342">
    <property type="entry name" value="HTH_ARAC"/>
    <property type="match status" value="1"/>
</dbReference>
<feature type="compositionally biased region" description="Basic and acidic residues" evidence="4">
    <location>
        <begin position="317"/>
        <end position="327"/>
    </location>
</feature>
<evidence type="ECO:0000313" key="7">
    <source>
        <dbReference type="Proteomes" id="UP001143486"/>
    </source>
</evidence>
<dbReference type="Proteomes" id="UP001143486">
    <property type="component" value="Unassembled WGS sequence"/>
</dbReference>
<evidence type="ECO:0000313" key="6">
    <source>
        <dbReference type="EMBL" id="GLK53612.1"/>
    </source>
</evidence>
<dbReference type="SUPFAM" id="SSF55136">
    <property type="entry name" value="Probable bacterial effector-binding domain"/>
    <property type="match status" value="1"/>
</dbReference>
<keyword evidence="2" id="KW-0238">DNA-binding</keyword>
<keyword evidence="7" id="KW-1185">Reference proteome</keyword>